<feature type="compositionally biased region" description="Polar residues" evidence="2">
    <location>
        <begin position="738"/>
        <end position="747"/>
    </location>
</feature>
<dbReference type="InterPro" id="IPR036859">
    <property type="entry name" value="CAP-Gly_dom_sf"/>
</dbReference>
<dbReference type="EMBL" id="LR824550">
    <property type="protein sequence ID" value="CAH1639036.1"/>
    <property type="molecule type" value="Genomic_DNA"/>
</dbReference>
<feature type="region of interest" description="Disordered" evidence="2">
    <location>
        <begin position="150"/>
        <end position="178"/>
    </location>
</feature>
<sequence length="916" mass="102015">MDSGRLEAAPSGAVHLDTVRALHQTVVSLRTALEVSKNELKQLKEKYEQHSHCLEYADVIEKLTLENHILRRRIIESDYQEKDPDAQNIKLEVTYSPHTHNIEEFTSSEVVIATATDRNSTIDELEPIPQESDENSNFCSAEKLNEIPEDVEEFSEAPESPAFNESADSIAPDDANNNTEIGEISQVSSLPKETEEPEQLHQPSFKTKLELLSKFDVRIKVRTLKEGTIVSSTTSESDSSEDRRAFEKDSTVFTGQRFQEKEGQVDNKSVNIKSVTTDNVRMAVPNEADVKSKSDKFDVQVRITSEENLVVKENIERSRRKDTLNLDVDDLSLRSLSEGDNSVFSEGGTTPIDPNAAAASEEKQEDNASGNESEEVDDIELIFTTDESKDMSNLQEDLVSIREGDQWAPQSASTAHSTPVLIKFHTLDPDFQPGQEIKTSPTENQENTEKPIEVSKQKRVSLPNDKEIRHVAFNGKGSLDLPGRSILKSCDNRSDNMLYRKSPNASSRRLDSIDSLTCEYNRGLSFDNTKSSSFELGSSMDILHREESVDSFHRNINLGHRYSVFAETDISKCGTSEDDLAANLNVRRNTCPNPFQYRPSNFRGVSRPPGPFKAGTARLRPVLRDGAHPRRESGAQTDVCALPPRWSSDGYLAHKLPVPPTSVPTVPSRAATTTRRLTVPDARPPPPVRRTDETRRVLLSDIGFTSMVPELSRSADPVWALGKRQSHPDDSTTTSTSKFLSRGSSYRSPCLSIDRSNDWTPQNMYLPSSRDSSRPWRSSLPDVRRDDTDELLEEAEMFVRRSIDNLQAPSIDLEKSIGVTGQPYIPSEPRQLRLGHTVKVITPHGRIAVGRVRYVGLAGASTATSSVVVGAELVHSAAPGLPRNDGLYRGRRYFLAHPLHTALFVPFSKVVMAWAN</sequence>
<feature type="region of interest" description="Disordered" evidence="2">
    <location>
        <begin position="722"/>
        <end position="783"/>
    </location>
</feature>
<keyword evidence="1" id="KW-0175">Coiled coil</keyword>
<dbReference type="SUPFAM" id="SSF74924">
    <property type="entry name" value="Cap-Gly domain"/>
    <property type="match status" value="1"/>
</dbReference>
<protein>
    <recommendedName>
        <fullName evidence="3">CAP-Gly domain-containing protein</fullName>
    </recommendedName>
</protein>
<feature type="region of interest" description="Disordered" evidence="2">
    <location>
        <begin position="186"/>
        <end position="205"/>
    </location>
</feature>
<keyword evidence="5" id="KW-1185">Reference proteome</keyword>
<feature type="region of interest" description="Disordered" evidence="2">
    <location>
        <begin position="429"/>
        <end position="454"/>
    </location>
</feature>
<evidence type="ECO:0000313" key="5">
    <source>
        <dbReference type="Proteomes" id="UP001153321"/>
    </source>
</evidence>
<organism evidence="4 5">
    <name type="scientific">Spodoptera littoralis</name>
    <name type="common">Egyptian cotton leafworm</name>
    <dbReference type="NCBI Taxonomy" id="7109"/>
    <lineage>
        <taxon>Eukaryota</taxon>
        <taxon>Metazoa</taxon>
        <taxon>Ecdysozoa</taxon>
        <taxon>Arthropoda</taxon>
        <taxon>Hexapoda</taxon>
        <taxon>Insecta</taxon>
        <taxon>Pterygota</taxon>
        <taxon>Neoptera</taxon>
        <taxon>Endopterygota</taxon>
        <taxon>Lepidoptera</taxon>
        <taxon>Glossata</taxon>
        <taxon>Ditrysia</taxon>
        <taxon>Noctuoidea</taxon>
        <taxon>Noctuidae</taxon>
        <taxon>Amphipyrinae</taxon>
        <taxon>Spodoptera</taxon>
    </lineage>
</organism>
<proteinExistence type="predicted"/>
<feature type="compositionally biased region" description="Low complexity" evidence="2">
    <location>
        <begin position="766"/>
        <end position="781"/>
    </location>
</feature>
<dbReference type="AlphaFoldDB" id="A0A9P0N1H8"/>
<dbReference type="SMART" id="SM01052">
    <property type="entry name" value="CAP_GLY"/>
    <property type="match status" value="1"/>
</dbReference>
<evidence type="ECO:0000259" key="3">
    <source>
        <dbReference type="PROSITE" id="PS50245"/>
    </source>
</evidence>
<feature type="region of interest" description="Disordered" evidence="2">
    <location>
        <begin position="597"/>
        <end position="620"/>
    </location>
</feature>
<dbReference type="InterPro" id="IPR000938">
    <property type="entry name" value="CAP-Gly_domain"/>
</dbReference>
<feature type="compositionally biased region" description="Polar residues" evidence="2">
    <location>
        <begin position="338"/>
        <end position="348"/>
    </location>
</feature>
<evidence type="ECO:0000256" key="1">
    <source>
        <dbReference type="SAM" id="Coils"/>
    </source>
</evidence>
<feature type="region of interest" description="Disordered" evidence="2">
    <location>
        <begin position="228"/>
        <end position="266"/>
    </location>
</feature>
<dbReference type="Gene3D" id="2.30.30.190">
    <property type="entry name" value="CAP Gly-rich-like domain"/>
    <property type="match status" value="1"/>
</dbReference>
<reference evidence="4" key="1">
    <citation type="submission" date="2022-02" db="EMBL/GenBank/DDBJ databases">
        <authorList>
            <person name="King R."/>
        </authorList>
    </citation>
    <scope>NUCLEOTIDE SEQUENCE</scope>
</reference>
<feature type="region of interest" description="Disordered" evidence="2">
    <location>
        <begin position="338"/>
        <end position="377"/>
    </location>
</feature>
<feature type="compositionally biased region" description="Basic and acidic residues" evidence="2">
    <location>
        <begin position="240"/>
        <end position="250"/>
    </location>
</feature>
<dbReference type="PROSITE" id="PS50245">
    <property type="entry name" value="CAP_GLY_2"/>
    <property type="match status" value="1"/>
</dbReference>
<evidence type="ECO:0000313" key="4">
    <source>
        <dbReference type="EMBL" id="CAH1639036.1"/>
    </source>
</evidence>
<name>A0A9P0N1H8_SPOLI</name>
<feature type="region of interest" description="Disordered" evidence="2">
    <location>
        <begin position="658"/>
        <end position="691"/>
    </location>
</feature>
<evidence type="ECO:0000256" key="2">
    <source>
        <dbReference type="SAM" id="MobiDB-lite"/>
    </source>
</evidence>
<feature type="coiled-coil region" evidence="1">
    <location>
        <begin position="26"/>
        <end position="53"/>
    </location>
</feature>
<dbReference type="Proteomes" id="UP001153321">
    <property type="component" value="Chromosome 19"/>
</dbReference>
<feature type="domain" description="CAP-Gly" evidence="3">
    <location>
        <begin position="859"/>
        <end position="906"/>
    </location>
</feature>
<accession>A0A9P0N1H8</accession>
<gene>
    <name evidence="4" type="ORF">SPLIT_LOCUS4394</name>
</gene>